<feature type="region of interest" description="Disordered" evidence="1">
    <location>
        <begin position="117"/>
        <end position="195"/>
    </location>
</feature>
<evidence type="ECO:0000313" key="2">
    <source>
        <dbReference type="EMBL" id="BBN68182.1"/>
    </source>
</evidence>
<proteinExistence type="predicted"/>
<feature type="compositionally biased region" description="Acidic residues" evidence="1">
    <location>
        <begin position="127"/>
        <end position="193"/>
    </location>
</feature>
<sequence>MEIQSFCHSADDLKGIMRCLVESLMVETALLAHKSLLLLLLQFHNSKKEKGDKIINFSSKRIIGASFLLKQINFDEQIGSLPDDHDIFQNSVKTYQRWERHFGVRLHFRFPMSELNKVKEPHAENNDAGETEDDDDDDDDDEDSDDDDEDDGDDSEEESDDDEEDSDDEVEVEANGDGESDDDDDDDDDDDETMTMMRMMMKRMMMMRIITSYRRQERS</sequence>
<reference evidence="2" key="1">
    <citation type="journal article" date="2019" name="Science">
        <title>Mutation of a bHLH transcription factor allowed almond domestication.</title>
        <authorList>
            <person name="Sanchez-Perez R."/>
            <person name="Pavan S."/>
            <person name="Mazzeo R."/>
            <person name="Moldovan C."/>
            <person name="Aiese Cigliano R."/>
            <person name="Del Cueto J."/>
            <person name="Ricciardi F."/>
            <person name="Lotti C."/>
            <person name="Ricciardi L."/>
            <person name="Dicenta F."/>
            <person name="Lopez-Marques R.L."/>
            <person name="Lindberg Moller B."/>
        </authorList>
    </citation>
    <scope>NUCLEOTIDE SEQUENCE</scope>
</reference>
<dbReference type="EMBL" id="AP020656">
    <property type="protein sequence ID" value="BBN68182.1"/>
    <property type="molecule type" value="Genomic_DNA"/>
</dbReference>
<gene>
    <name evidence="2" type="ORF">Prudu_319S000200</name>
</gene>
<organism evidence="2">
    <name type="scientific">Prunus dulcis</name>
    <name type="common">Almond</name>
    <name type="synonym">Amygdalus dulcis</name>
    <dbReference type="NCBI Taxonomy" id="3755"/>
    <lineage>
        <taxon>Eukaryota</taxon>
        <taxon>Viridiplantae</taxon>
        <taxon>Streptophyta</taxon>
        <taxon>Embryophyta</taxon>
        <taxon>Tracheophyta</taxon>
        <taxon>Spermatophyta</taxon>
        <taxon>Magnoliopsida</taxon>
        <taxon>eudicotyledons</taxon>
        <taxon>Gunneridae</taxon>
        <taxon>Pentapetalae</taxon>
        <taxon>rosids</taxon>
        <taxon>fabids</taxon>
        <taxon>Rosales</taxon>
        <taxon>Rosaceae</taxon>
        <taxon>Amygdaloideae</taxon>
        <taxon>Amygdaleae</taxon>
        <taxon>Prunus</taxon>
    </lineage>
</organism>
<dbReference type="AlphaFoldDB" id="A0A5H2XM75"/>
<protein>
    <submittedName>
        <fullName evidence="2">Uncharacterized protein</fullName>
    </submittedName>
</protein>
<evidence type="ECO:0000256" key="1">
    <source>
        <dbReference type="SAM" id="MobiDB-lite"/>
    </source>
</evidence>
<accession>A0A5H2XM75</accession>
<feature type="non-terminal residue" evidence="2">
    <location>
        <position position="219"/>
    </location>
</feature>
<dbReference type="PANTHER" id="PTHR35711">
    <property type="entry name" value="EXPRESSED PROTEIN"/>
    <property type="match status" value="1"/>
</dbReference>
<name>A0A5H2XM75_PRUDU</name>
<dbReference type="PANTHER" id="PTHR35711:SF10">
    <property type="match status" value="1"/>
</dbReference>